<reference evidence="12 13" key="1">
    <citation type="journal article" date="2005" name="BMC Genomics">
        <title>Bacterial genome adaptation to niches: divergence of the potential virulence genes in three Burkholderia species of different survival strategies.</title>
        <authorList>
            <person name="Kim H.S."/>
            <person name="Schell M.A."/>
            <person name="Yu Y."/>
            <person name="Ulrich R.L."/>
            <person name="Sarria S.H."/>
            <person name="Nierman W.C."/>
            <person name="DeShazer D."/>
        </authorList>
    </citation>
    <scope>NUCLEOTIDE SEQUENCE [LARGE SCALE GENOMIC DNA]</scope>
    <source>
        <strain evidence="13">ATCC 700388 / DSM 13276 / CCUG 48851 / CIP 106301 / E264</strain>
    </source>
</reference>
<sequence length="436" mass="45853">MEDACTALSLCPKKPFCYITSGFIRSSRGYRHQKQPSARHNKFVILGDLLMKKSLLALVALSAFAGAAHAQSSVTLYGIIDEGFNINTNAGGKHLYNLSSGVLQGSRWGLRGTEDLGGGLKALFVLENGFDVNSGKLNQGGLEFGRQAYVGLSSSFGTVTLGRQYDSVVDFVGPLEAGDQWGGYIAAHPGDLDNFNNAYRVNNAVKFTSANYGGFTFGGLYSFGGVAGDFSRNQTWSLGAGYTNGPLVLGVGYLNARTPSTAGGLFGNNTTSSSPAAVTTPVYAGYASAHTYQVIGAGGAYSFGAATVGVTYSNIKFMNFASTVFPNQTATFNNAEINFKYQLTPTLLAGAAYDYTQGSKIAGASAAKYHQGSVGVDYFLSKRTDVYAIGVYQHASGNVIEADGNTVGPATAAINGLTPSSNRNQFTARVGIRHKF</sequence>
<evidence type="ECO:0000256" key="2">
    <source>
        <dbReference type="ARBA" id="ARBA00011233"/>
    </source>
</evidence>
<name>Q2SZJ4_BURTA</name>
<dbReference type="Proteomes" id="UP000001930">
    <property type="component" value="Chromosome I"/>
</dbReference>
<dbReference type="CDD" id="cd00342">
    <property type="entry name" value="gram_neg_porins"/>
    <property type="match status" value="1"/>
</dbReference>
<evidence type="ECO:0000313" key="13">
    <source>
        <dbReference type="Proteomes" id="UP000001930"/>
    </source>
</evidence>
<keyword evidence="4" id="KW-1134">Transmembrane beta strand</keyword>
<evidence type="ECO:0000256" key="3">
    <source>
        <dbReference type="ARBA" id="ARBA00022448"/>
    </source>
</evidence>
<dbReference type="GO" id="GO:0046930">
    <property type="term" value="C:pore complex"/>
    <property type="evidence" value="ECO:0007669"/>
    <property type="project" value="UniProtKB-KW"/>
</dbReference>
<organism evidence="12 13">
    <name type="scientific">Burkholderia thailandensis (strain ATCC 700388 / DSM 13276 / CCUG 48851 / CIP 106301 / E264)</name>
    <dbReference type="NCBI Taxonomy" id="271848"/>
    <lineage>
        <taxon>Bacteria</taxon>
        <taxon>Pseudomonadati</taxon>
        <taxon>Pseudomonadota</taxon>
        <taxon>Betaproteobacteria</taxon>
        <taxon>Burkholderiales</taxon>
        <taxon>Burkholderiaceae</taxon>
        <taxon>Burkholderia</taxon>
        <taxon>pseudomallei group</taxon>
    </lineage>
</organism>
<proteinExistence type="predicted"/>
<keyword evidence="10" id="KW-0998">Cell outer membrane</keyword>
<comment type="subcellular location">
    <subcellularLocation>
        <location evidence="1">Cell outer membrane</location>
        <topology evidence="1">Multi-pass membrane protein</topology>
    </subcellularLocation>
</comment>
<keyword evidence="9" id="KW-0472">Membrane</keyword>
<accession>Q2SZJ4</accession>
<dbReference type="GO" id="GO:0009279">
    <property type="term" value="C:cell outer membrane"/>
    <property type="evidence" value="ECO:0007669"/>
    <property type="project" value="UniProtKB-SubCell"/>
</dbReference>
<dbReference type="InterPro" id="IPR050298">
    <property type="entry name" value="Gram-neg_bact_OMP"/>
</dbReference>
<dbReference type="PANTHER" id="PTHR34501:SF9">
    <property type="entry name" value="MAJOR OUTER MEMBRANE PROTEIN P.IA"/>
    <property type="match status" value="1"/>
</dbReference>
<comment type="subunit">
    <text evidence="2">Homotrimer.</text>
</comment>
<keyword evidence="5" id="KW-0812">Transmembrane</keyword>
<evidence type="ECO:0000259" key="11">
    <source>
        <dbReference type="Pfam" id="PF13609"/>
    </source>
</evidence>
<feature type="domain" description="Porin" evidence="11">
    <location>
        <begin position="57"/>
        <end position="396"/>
    </location>
</feature>
<evidence type="ECO:0000256" key="7">
    <source>
        <dbReference type="ARBA" id="ARBA00023065"/>
    </source>
</evidence>
<evidence type="ECO:0000256" key="9">
    <source>
        <dbReference type="ARBA" id="ARBA00023136"/>
    </source>
</evidence>
<evidence type="ECO:0000313" key="12">
    <source>
        <dbReference type="EMBL" id="ABC36897.1"/>
    </source>
</evidence>
<keyword evidence="7" id="KW-0406">Ion transport</keyword>
<dbReference type="InterPro" id="IPR001702">
    <property type="entry name" value="Porin_Gram-ve"/>
</dbReference>
<keyword evidence="8" id="KW-0626">Porin</keyword>
<dbReference type="Gene3D" id="2.40.160.10">
    <property type="entry name" value="Porin"/>
    <property type="match status" value="1"/>
</dbReference>
<dbReference type="PRINTS" id="PR00182">
    <property type="entry name" value="ECOLNEIPORIN"/>
</dbReference>
<protein>
    <submittedName>
        <fullName evidence="12">Outer membrane porin OpcP</fullName>
    </submittedName>
</protein>
<dbReference type="HOGENOM" id="CLU_038238_0_0_4"/>
<keyword evidence="3" id="KW-0813">Transport</keyword>
<dbReference type="InterPro" id="IPR023614">
    <property type="entry name" value="Porin_dom_sf"/>
</dbReference>
<keyword evidence="13" id="KW-1185">Reference proteome</keyword>
<evidence type="ECO:0000256" key="6">
    <source>
        <dbReference type="ARBA" id="ARBA00022729"/>
    </source>
</evidence>
<dbReference type="InterPro" id="IPR033900">
    <property type="entry name" value="Gram_neg_porin_domain"/>
</dbReference>
<dbReference type="Pfam" id="PF13609">
    <property type="entry name" value="Porin_4"/>
    <property type="match status" value="1"/>
</dbReference>
<evidence type="ECO:0000256" key="1">
    <source>
        <dbReference type="ARBA" id="ARBA00004571"/>
    </source>
</evidence>
<evidence type="ECO:0000256" key="4">
    <source>
        <dbReference type="ARBA" id="ARBA00022452"/>
    </source>
</evidence>
<dbReference type="GO" id="GO:0015288">
    <property type="term" value="F:porin activity"/>
    <property type="evidence" value="ECO:0007669"/>
    <property type="project" value="UniProtKB-KW"/>
</dbReference>
<dbReference type="GO" id="GO:0034220">
    <property type="term" value="P:monoatomic ion transmembrane transport"/>
    <property type="evidence" value="ECO:0007669"/>
    <property type="project" value="InterPro"/>
</dbReference>
<dbReference type="PANTHER" id="PTHR34501">
    <property type="entry name" value="PROTEIN YDDL-RELATED"/>
    <property type="match status" value="1"/>
</dbReference>
<evidence type="ECO:0000256" key="8">
    <source>
        <dbReference type="ARBA" id="ARBA00023114"/>
    </source>
</evidence>
<dbReference type="KEGG" id="bte:BTH_I1107"/>
<dbReference type="SUPFAM" id="SSF56935">
    <property type="entry name" value="Porins"/>
    <property type="match status" value="1"/>
</dbReference>
<keyword evidence="6" id="KW-0732">Signal</keyword>
<gene>
    <name evidence="12" type="ordered locus">BTH_I1107</name>
</gene>
<evidence type="ECO:0000256" key="10">
    <source>
        <dbReference type="ARBA" id="ARBA00023237"/>
    </source>
</evidence>
<dbReference type="PRINTS" id="PR00184">
    <property type="entry name" value="NEISSPPORIN"/>
</dbReference>
<dbReference type="AlphaFoldDB" id="Q2SZJ4"/>
<evidence type="ECO:0000256" key="5">
    <source>
        <dbReference type="ARBA" id="ARBA00022692"/>
    </source>
</evidence>
<dbReference type="EMBL" id="CP000086">
    <property type="protein sequence ID" value="ABC36897.1"/>
    <property type="molecule type" value="Genomic_DNA"/>
</dbReference>
<dbReference type="InterPro" id="IPR002299">
    <property type="entry name" value="Porin_Neis"/>
</dbReference>